<evidence type="ECO:0000313" key="7">
    <source>
        <dbReference type="EMBL" id="GIF94089.1"/>
    </source>
</evidence>
<accession>A0A8J3KFH5</accession>
<keyword evidence="8" id="KW-1185">Reference proteome</keyword>
<keyword evidence="5" id="KW-0732">Signal</keyword>
<dbReference type="PROSITE" id="PS51884">
    <property type="entry name" value="CHAPLIN"/>
    <property type="match status" value="3"/>
</dbReference>
<reference evidence="7 8" key="1">
    <citation type="submission" date="2021-01" db="EMBL/GenBank/DDBJ databases">
        <title>Whole genome shotgun sequence of Catellatospora chokoriensis NBRC 107358.</title>
        <authorList>
            <person name="Komaki H."/>
            <person name="Tamura T."/>
        </authorList>
    </citation>
    <scope>NUCLEOTIDE SEQUENCE [LARGE SCALE GENOMIC DNA]</scope>
    <source>
        <strain evidence="7 8">NBRC 107358</strain>
    </source>
</reference>
<feature type="chain" id="PRO_5038515911" description="Chaplin domain-containing protein" evidence="5">
    <location>
        <begin position="29"/>
        <end position="379"/>
    </location>
</feature>
<feature type="region of interest" description="Disordered" evidence="4">
    <location>
        <begin position="292"/>
        <end position="336"/>
    </location>
</feature>
<feature type="region of interest" description="Disordered" evidence="4">
    <location>
        <begin position="136"/>
        <end position="165"/>
    </location>
</feature>
<evidence type="ECO:0000259" key="6">
    <source>
        <dbReference type="PROSITE" id="PS51884"/>
    </source>
</evidence>
<evidence type="ECO:0000313" key="8">
    <source>
        <dbReference type="Proteomes" id="UP000619293"/>
    </source>
</evidence>
<feature type="domain" description="Chaplin" evidence="6">
    <location>
        <begin position="92"/>
        <end position="132"/>
    </location>
</feature>
<dbReference type="EMBL" id="BONG01000081">
    <property type="protein sequence ID" value="GIF94089.1"/>
    <property type="molecule type" value="Genomic_DNA"/>
</dbReference>
<evidence type="ECO:0000256" key="5">
    <source>
        <dbReference type="SAM" id="SignalP"/>
    </source>
</evidence>
<dbReference type="Pfam" id="PF03777">
    <property type="entry name" value="ChpA-C"/>
    <property type="match status" value="3"/>
</dbReference>
<evidence type="ECO:0000256" key="1">
    <source>
        <dbReference type="ARBA" id="ARBA00022512"/>
    </source>
</evidence>
<feature type="domain" description="Chaplin" evidence="6">
    <location>
        <begin position="337"/>
        <end position="377"/>
    </location>
</feature>
<comment type="caution">
    <text evidence="7">The sequence shown here is derived from an EMBL/GenBank/DDBJ whole genome shotgun (WGS) entry which is preliminary data.</text>
</comment>
<name>A0A8J3KFH5_9ACTN</name>
<dbReference type="Proteomes" id="UP000619293">
    <property type="component" value="Unassembled WGS sequence"/>
</dbReference>
<keyword evidence="1" id="KW-0964">Secreted</keyword>
<proteinExistence type="predicted"/>
<dbReference type="AlphaFoldDB" id="A0A8J3KFH5"/>
<protein>
    <recommendedName>
        <fullName evidence="6">Chaplin domain-containing protein</fullName>
    </recommendedName>
</protein>
<feature type="domain" description="Chaplin" evidence="6">
    <location>
        <begin position="37"/>
        <end position="77"/>
    </location>
</feature>
<keyword evidence="1" id="KW-0134">Cell wall</keyword>
<organism evidence="7 8">
    <name type="scientific">Catellatospora chokoriensis</name>
    <dbReference type="NCBI Taxonomy" id="310353"/>
    <lineage>
        <taxon>Bacteria</taxon>
        <taxon>Bacillati</taxon>
        <taxon>Actinomycetota</taxon>
        <taxon>Actinomycetes</taxon>
        <taxon>Micromonosporales</taxon>
        <taxon>Micromonosporaceae</taxon>
        <taxon>Catellatospora</taxon>
    </lineage>
</organism>
<gene>
    <name evidence="7" type="ORF">Cch02nite_75330</name>
</gene>
<sequence length="379" mass="37317">MNTWVRRSLKAGALTAGAVMATGTAAYAEATVISAGNTGVLNGTQVFAPIQAPINLCGVAASVGGDAVAGCTGGSAAELDGVFDARLISTNNHGILNGTQIFAPIQAPINVCGVAAGVLGDASAWCEGGASADLDGDHHKKKHQCDSRCDHDDDHDGYGRESTESGDLLGGLPLVGGLTNGGLPLVGDLTKGGLPLVGNLGGGGLPLVGNLGNGGLPLVGNLTKGGLPVVGGLLGNQGVARGADAIDIDALDAVGTMGRFDTESDAAEGNNSTGGNGGGNGTTCNNGCGGHGGGNNHHPKPKPKPRPQPCPDHGHDHNHQGRHHQHDGDVKMISAGNHGILNGTQVYAPIQIPINVSGVAVGVLGDAAAWSVGGASANQ</sequence>
<evidence type="ECO:0000256" key="4">
    <source>
        <dbReference type="SAM" id="MobiDB-lite"/>
    </source>
</evidence>
<feature type="signal peptide" evidence="5">
    <location>
        <begin position="1"/>
        <end position="28"/>
    </location>
</feature>
<keyword evidence="2" id="KW-0130">Cell adhesion</keyword>
<dbReference type="InterPro" id="IPR005528">
    <property type="entry name" value="ChpA-H"/>
</dbReference>
<keyword evidence="3" id="KW-0034">Amyloid</keyword>
<dbReference type="GO" id="GO:0007155">
    <property type="term" value="P:cell adhesion"/>
    <property type="evidence" value="ECO:0007669"/>
    <property type="project" value="UniProtKB-KW"/>
</dbReference>
<evidence type="ECO:0000256" key="3">
    <source>
        <dbReference type="ARBA" id="ARBA00023087"/>
    </source>
</evidence>
<evidence type="ECO:0000256" key="2">
    <source>
        <dbReference type="ARBA" id="ARBA00022889"/>
    </source>
</evidence>
<feature type="compositionally biased region" description="Basic and acidic residues" evidence="4">
    <location>
        <begin position="144"/>
        <end position="163"/>
    </location>
</feature>